<dbReference type="AlphaFoldDB" id="A0A2T9YPM8"/>
<dbReference type="PANTHER" id="PTHR12801:SF115">
    <property type="entry name" value="FI18136P1-RELATED"/>
    <property type="match status" value="1"/>
</dbReference>
<name>A0A2T9YPM8_9FUNG</name>
<dbReference type="InterPro" id="IPR031736">
    <property type="entry name" value="REXO1-like_dom"/>
</dbReference>
<proteinExistence type="inferred from homology"/>
<dbReference type="SMART" id="SM00479">
    <property type="entry name" value="EXOIII"/>
    <property type="match status" value="1"/>
</dbReference>
<protein>
    <recommendedName>
        <fullName evidence="8">Exonuclease domain-containing protein</fullName>
    </recommendedName>
</protein>
<dbReference type="OrthoDB" id="8191639at2759"/>
<evidence type="ECO:0000256" key="1">
    <source>
        <dbReference type="ARBA" id="ARBA00004123"/>
    </source>
</evidence>
<keyword evidence="5" id="KW-0269">Exonuclease</keyword>
<dbReference type="InterPro" id="IPR036397">
    <property type="entry name" value="RNaseH_sf"/>
</dbReference>
<dbReference type="InterPro" id="IPR047021">
    <property type="entry name" value="REXO1/3/4-like"/>
</dbReference>
<dbReference type="Pfam" id="PF15870">
    <property type="entry name" value="EloA-BP1"/>
    <property type="match status" value="1"/>
</dbReference>
<dbReference type="SUPFAM" id="SSF53098">
    <property type="entry name" value="Ribonuclease H-like"/>
    <property type="match status" value="1"/>
</dbReference>
<keyword evidence="6" id="KW-0539">Nucleus</keyword>
<accession>A0A2T9YPM8</accession>
<evidence type="ECO:0000256" key="7">
    <source>
        <dbReference type="SAM" id="MobiDB-lite"/>
    </source>
</evidence>
<gene>
    <name evidence="9" type="ORF">BB561_002670</name>
</gene>
<evidence type="ECO:0000256" key="3">
    <source>
        <dbReference type="ARBA" id="ARBA00022722"/>
    </source>
</evidence>
<dbReference type="PANTHER" id="PTHR12801">
    <property type="entry name" value="RNA EXONUCLEASE REXO1 / RECO3 FAMILY MEMBER-RELATED"/>
    <property type="match status" value="1"/>
</dbReference>
<comment type="subcellular location">
    <subcellularLocation>
        <location evidence="1">Nucleus</location>
    </subcellularLocation>
</comment>
<dbReference type="GO" id="GO:0005634">
    <property type="term" value="C:nucleus"/>
    <property type="evidence" value="ECO:0007669"/>
    <property type="project" value="UniProtKB-SubCell"/>
</dbReference>
<dbReference type="STRING" id="133385.A0A2T9YPM8"/>
<comment type="caution">
    <text evidence="9">The sequence shown here is derived from an EMBL/GenBank/DDBJ whole genome shotgun (WGS) entry which is preliminary data.</text>
</comment>
<evidence type="ECO:0000313" key="10">
    <source>
        <dbReference type="Proteomes" id="UP000245383"/>
    </source>
</evidence>
<evidence type="ECO:0000259" key="8">
    <source>
        <dbReference type="SMART" id="SM00479"/>
    </source>
</evidence>
<evidence type="ECO:0000256" key="4">
    <source>
        <dbReference type="ARBA" id="ARBA00022801"/>
    </source>
</evidence>
<keyword evidence="10" id="KW-1185">Reference proteome</keyword>
<evidence type="ECO:0000256" key="2">
    <source>
        <dbReference type="ARBA" id="ARBA00006357"/>
    </source>
</evidence>
<dbReference type="InterPro" id="IPR013520">
    <property type="entry name" value="Ribonucl_H"/>
</dbReference>
<reference evidence="9 10" key="1">
    <citation type="journal article" date="2018" name="MBio">
        <title>Comparative Genomics Reveals the Core Gene Toolbox for the Fungus-Insect Symbiosis.</title>
        <authorList>
            <person name="Wang Y."/>
            <person name="Stata M."/>
            <person name="Wang W."/>
            <person name="Stajich J.E."/>
            <person name="White M.M."/>
            <person name="Moncalvo J.M."/>
        </authorList>
    </citation>
    <scope>NUCLEOTIDE SEQUENCE [LARGE SCALE GENOMIC DNA]</scope>
    <source>
        <strain evidence="9 10">SWE-8-4</strain>
    </source>
</reference>
<dbReference type="GO" id="GO:0004527">
    <property type="term" value="F:exonuclease activity"/>
    <property type="evidence" value="ECO:0007669"/>
    <property type="project" value="UniProtKB-KW"/>
</dbReference>
<keyword evidence="3" id="KW-0540">Nuclease</keyword>
<evidence type="ECO:0000256" key="5">
    <source>
        <dbReference type="ARBA" id="ARBA00022839"/>
    </source>
</evidence>
<dbReference type="Gene3D" id="3.30.420.10">
    <property type="entry name" value="Ribonuclease H-like superfamily/Ribonuclease H"/>
    <property type="match status" value="1"/>
</dbReference>
<evidence type="ECO:0000256" key="6">
    <source>
        <dbReference type="ARBA" id="ARBA00023242"/>
    </source>
</evidence>
<organism evidence="9 10">
    <name type="scientific">Smittium simulii</name>
    <dbReference type="NCBI Taxonomy" id="133385"/>
    <lineage>
        <taxon>Eukaryota</taxon>
        <taxon>Fungi</taxon>
        <taxon>Fungi incertae sedis</taxon>
        <taxon>Zoopagomycota</taxon>
        <taxon>Kickxellomycotina</taxon>
        <taxon>Harpellomycetes</taxon>
        <taxon>Harpellales</taxon>
        <taxon>Legeriomycetaceae</taxon>
        <taxon>Smittium</taxon>
    </lineage>
</organism>
<dbReference type="FunFam" id="3.30.420.10:FF:000031">
    <property type="entry name" value="RNA exonuclease 1"/>
    <property type="match status" value="1"/>
</dbReference>
<sequence>MFSQSSELKKIPCPYLSLSQPCELEEFCAYNHNFTIHVSNPQAKDIINSFNVSTETLVSESYKKPVTYILEINKPAAKIAQEFFSKPPNYKNMFPLLKNTHNSPKHILKASKSTISNKVPSVPIELCSESALKSENTPVNPPLKLQNNLSDLSLLPLDCTPNKNKLNQNIKQSTEKSSSNVSSNSSSTIIYPSVKPLPNQKVKWDLRQAVLKKIHTECLRIYSSTLPIDYNIISEKSLQKELEVYAKSTPTTYKNTALSTITSLKKALSSSPVNPINHTSTNLNPDLSSKSPNDSITSTKTLATSHQSKIIDIDDPKIFSILEFFILPSYKLEIMDYPLESVLESSTVNITAEESNTSSKKIISDFMDIVNKSFLKNKASGIFNRQLSNASTDKINLSKIDSFIDIQFVCDRCNQLFINQSLIDFPQLKLCCNYHSGKLRYESLIQKSSMFMVNKSKYPIASSKKRTYTCCGGTQLDHTCDTGPHVFCIKNDSILHLISNFEKPSLDNTEKKYKLLALDCEMCATTMGYELSRLTVVDHFGTTIIDELVKPLGEVVDLNTRYSGVKSLDNAKCTFKEIKSKLLELVSSQTILLGHGLENDLRALRLVHGKVIDTANGLPFRKNLKDLAFSYLGNIIQNSTSGHDSLEDSLTCLYLLDFKIKSIMKIKSS</sequence>
<dbReference type="Proteomes" id="UP000245383">
    <property type="component" value="Unassembled WGS sequence"/>
</dbReference>
<feature type="region of interest" description="Disordered" evidence="7">
    <location>
        <begin position="270"/>
        <end position="300"/>
    </location>
</feature>
<dbReference type="GO" id="GO:0003676">
    <property type="term" value="F:nucleic acid binding"/>
    <property type="evidence" value="ECO:0007669"/>
    <property type="project" value="InterPro"/>
</dbReference>
<dbReference type="InterPro" id="IPR034922">
    <property type="entry name" value="REX1-like_exo"/>
</dbReference>
<dbReference type="GO" id="GO:0010629">
    <property type="term" value="P:negative regulation of gene expression"/>
    <property type="evidence" value="ECO:0007669"/>
    <property type="project" value="UniProtKB-ARBA"/>
</dbReference>
<dbReference type="InterPro" id="IPR012337">
    <property type="entry name" value="RNaseH-like_sf"/>
</dbReference>
<dbReference type="CDD" id="cd06145">
    <property type="entry name" value="REX1_like"/>
    <property type="match status" value="1"/>
</dbReference>
<feature type="domain" description="Exonuclease" evidence="8">
    <location>
        <begin position="514"/>
        <end position="665"/>
    </location>
</feature>
<keyword evidence="4" id="KW-0378">Hydrolase</keyword>
<evidence type="ECO:0000313" key="9">
    <source>
        <dbReference type="EMBL" id="PVU94298.1"/>
    </source>
</evidence>
<dbReference type="EMBL" id="MBFR01000096">
    <property type="protein sequence ID" value="PVU94298.1"/>
    <property type="molecule type" value="Genomic_DNA"/>
</dbReference>
<comment type="similarity">
    <text evidence="2">Belongs to the REXO1/REXO3 family.</text>
</comment>